<dbReference type="Proteomes" id="UP000188603">
    <property type="component" value="Chromosome"/>
</dbReference>
<evidence type="ECO:0000313" key="2">
    <source>
        <dbReference type="EMBL" id="AQS55351.1"/>
    </source>
</evidence>
<keyword evidence="3" id="KW-1185">Reference proteome</keyword>
<dbReference type="EMBL" id="CP019699">
    <property type="protein sequence ID" value="AQS55351.1"/>
    <property type="molecule type" value="Genomic_DNA"/>
</dbReference>
<organism evidence="2 3">
    <name type="scientific">Novibacillus thermophilus</name>
    <dbReference type="NCBI Taxonomy" id="1471761"/>
    <lineage>
        <taxon>Bacteria</taxon>
        <taxon>Bacillati</taxon>
        <taxon>Bacillota</taxon>
        <taxon>Bacilli</taxon>
        <taxon>Bacillales</taxon>
        <taxon>Thermoactinomycetaceae</taxon>
        <taxon>Novibacillus</taxon>
    </lineage>
</organism>
<accession>A0A1U9K5N1</accession>
<reference evidence="2 3" key="1">
    <citation type="journal article" date="2015" name="Int. J. Syst. Evol. Microbiol.">
        <title>Novibacillus thermophilus gen. nov., sp. nov., a Gram-staining-negative and moderately thermophilic member of the family Thermoactinomycetaceae.</title>
        <authorList>
            <person name="Yang G."/>
            <person name="Chen J."/>
            <person name="Zhou S."/>
        </authorList>
    </citation>
    <scope>NUCLEOTIDE SEQUENCE [LARGE SCALE GENOMIC DNA]</scope>
    <source>
        <strain evidence="2 3">SG-1</strain>
    </source>
</reference>
<dbReference type="AlphaFoldDB" id="A0A1U9K5N1"/>
<gene>
    <name evidence="2" type="ORF">B0W44_05695</name>
</gene>
<feature type="compositionally biased region" description="Basic and acidic residues" evidence="1">
    <location>
        <begin position="54"/>
        <end position="74"/>
    </location>
</feature>
<dbReference type="STRING" id="1471761.B0W44_05695"/>
<feature type="region of interest" description="Disordered" evidence="1">
    <location>
        <begin position="22"/>
        <end position="153"/>
    </location>
</feature>
<feature type="compositionally biased region" description="Basic and acidic residues" evidence="1">
    <location>
        <begin position="126"/>
        <end position="146"/>
    </location>
</feature>
<proteinExistence type="predicted"/>
<dbReference type="RefSeq" id="WP_077719170.1">
    <property type="nucleotide sequence ID" value="NZ_CP019699.1"/>
</dbReference>
<evidence type="ECO:0000313" key="3">
    <source>
        <dbReference type="Proteomes" id="UP000188603"/>
    </source>
</evidence>
<dbReference type="OrthoDB" id="10010805at2"/>
<sequence>MANKSAYAKLRSLIRKMVQEELSKTLKSNDPHHASSRSDNFDLDPRFSTGHYTMRREPFPHFSEEEGYERHSGKGTDNMTSGYNAPEFREGFNHPPFPPQPPSGQRKDAWPDERGFPPPFPPRIRVSPDRQRKAENKGRKAIDKKPRGTLSAG</sequence>
<protein>
    <submittedName>
        <fullName evidence="2">Uncharacterized protein</fullName>
    </submittedName>
</protein>
<evidence type="ECO:0000256" key="1">
    <source>
        <dbReference type="SAM" id="MobiDB-lite"/>
    </source>
</evidence>
<feature type="compositionally biased region" description="Basic and acidic residues" evidence="1">
    <location>
        <begin position="22"/>
        <end position="33"/>
    </location>
</feature>
<feature type="compositionally biased region" description="Basic and acidic residues" evidence="1">
    <location>
        <begin position="105"/>
        <end position="115"/>
    </location>
</feature>
<name>A0A1U9K5N1_9BACL</name>
<dbReference type="KEGG" id="ntr:B0W44_05695"/>